<evidence type="ECO:0000256" key="2">
    <source>
        <dbReference type="ARBA" id="ARBA00022768"/>
    </source>
</evidence>
<evidence type="ECO:0000256" key="3">
    <source>
        <dbReference type="ARBA" id="ARBA00022917"/>
    </source>
</evidence>
<evidence type="ECO:0000256" key="1">
    <source>
        <dbReference type="ARBA" id="ARBA00005532"/>
    </source>
</evidence>
<dbReference type="Proteomes" id="UP001140094">
    <property type="component" value="Unassembled WGS sequence"/>
</dbReference>
<dbReference type="InterPro" id="IPR009060">
    <property type="entry name" value="UBA-like_sf"/>
</dbReference>
<keyword evidence="6" id="KW-1185">Reference proteome</keyword>
<gene>
    <name evidence="5" type="primary">TSF1</name>
    <name evidence="5" type="ORF">H4R20_006228</name>
</gene>
<feature type="non-terminal residue" evidence="5">
    <location>
        <position position="176"/>
    </location>
</feature>
<dbReference type="PROSITE" id="PS01127">
    <property type="entry name" value="EF_TS_2"/>
    <property type="match status" value="1"/>
</dbReference>
<dbReference type="AlphaFoldDB" id="A0A9W8HWC1"/>
<comment type="caution">
    <text evidence="5">The sequence shown here is derived from an EMBL/GenBank/DDBJ whole genome shotgun (WGS) entry which is preliminary data.</text>
</comment>
<dbReference type="PANTHER" id="PTHR11741">
    <property type="entry name" value="ELONGATION FACTOR TS"/>
    <property type="match status" value="1"/>
</dbReference>
<dbReference type="PANTHER" id="PTHR11741:SF0">
    <property type="entry name" value="ELONGATION FACTOR TS, MITOCHONDRIAL"/>
    <property type="match status" value="1"/>
</dbReference>
<proteinExistence type="inferred from homology"/>
<dbReference type="InterPro" id="IPR014039">
    <property type="entry name" value="Transl_elong_EFTs/EF1B_dimer"/>
</dbReference>
<dbReference type="GO" id="GO:0005739">
    <property type="term" value="C:mitochondrion"/>
    <property type="evidence" value="ECO:0007669"/>
    <property type="project" value="GOC"/>
</dbReference>
<dbReference type="OrthoDB" id="277235at2759"/>
<dbReference type="SUPFAM" id="SSF46934">
    <property type="entry name" value="UBA-like"/>
    <property type="match status" value="1"/>
</dbReference>
<reference evidence="5" key="1">
    <citation type="submission" date="2022-07" db="EMBL/GenBank/DDBJ databases">
        <title>Phylogenomic reconstructions and comparative analyses of Kickxellomycotina fungi.</title>
        <authorList>
            <person name="Reynolds N.K."/>
            <person name="Stajich J.E."/>
            <person name="Barry K."/>
            <person name="Grigoriev I.V."/>
            <person name="Crous P."/>
            <person name="Smith M.E."/>
        </authorList>
    </citation>
    <scope>NUCLEOTIDE SEQUENCE</scope>
    <source>
        <strain evidence="5">NRRL 1565</strain>
    </source>
</reference>
<protein>
    <submittedName>
        <fullName evidence="5">Elongation factor Ts, mitochondrial</fullName>
    </submittedName>
</protein>
<keyword evidence="3" id="KW-0648">Protein biosynthesis</keyword>
<dbReference type="EMBL" id="JANBUO010002537">
    <property type="protein sequence ID" value="KAJ2794432.1"/>
    <property type="molecule type" value="Genomic_DNA"/>
</dbReference>
<sequence>MSLVRIPLASRRISGVLGSSRTYASKVDIGALKRLRQLNPVAISKAKEALLRTDNDVGKAAEWLDKDALAAGAQKAEKVKDRVATEGGIAVHVNDTHTAAAIVELGCETDFVARNARFVDLATSIAHAGVSFADADAGVRATLANIEIGSLAARLVDGRTVADAITESIGRLGENI</sequence>
<dbReference type="InterPro" id="IPR036402">
    <property type="entry name" value="EF-Ts_dimer_sf"/>
</dbReference>
<feature type="domain" description="Translation elongation factor EFTs/EF1B dimerisation" evidence="4">
    <location>
        <begin position="100"/>
        <end position="176"/>
    </location>
</feature>
<dbReference type="GO" id="GO:0070125">
    <property type="term" value="P:mitochondrial translational elongation"/>
    <property type="evidence" value="ECO:0007669"/>
    <property type="project" value="TreeGrafter"/>
</dbReference>
<evidence type="ECO:0000259" key="4">
    <source>
        <dbReference type="Pfam" id="PF00889"/>
    </source>
</evidence>
<dbReference type="Pfam" id="PF00889">
    <property type="entry name" value="EF_TS"/>
    <property type="match status" value="1"/>
</dbReference>
<dbReference type="GO" id="GO:0003746">
    <property type="term" value="F:translation elongation factor activity"/>
    <property type="evidence" value="ECO:0007669"/>
    <property type="project" value="UniProtKB-KW"/>
</dbReference>
<dbReference type="InterPro" id="IPR018101">
    <property type="entry name" value="Transl_elong_Ts_CS"/>
</dbReference>
<dbReference type="SUPFAM" id="SSF54713">
    <property type="entry name" value="Elongation factor Ts (EF-Ts), dimerisation domain"/>
    <property type="match status" value="1"/>
</dbReference>
<accession>A0A9W8HWC1</accession>
<name>A0A9W8HWC1_9FUNG</name>
<keyword evidence="2 5" id="KW-0251">Elongation factor</keyword>
<dbReference type="HAMAP" id="MF_00050">
    <property type="entry name" value="EF_Ts"/>
    <property type="match status" value="1"/>
</dbReference>
<dbReference type="InterPro" id="IPR001816">
    <property type="entry name" value="Transl_elong_EFTs/EF1B"/>
</dbReference>
<evidence type="ECO:0000313" key="5">
    <source>
        <dbReference type="EMBL" id="KAJ2794432.1"/>
    </source>
</evidence>
<comment type="similarity">
    <text evidence="1">Belongs to the EF-Ts family.</text>
</comment>
<organism evidence="5 6">
    <name type="scientific">Coemansia guatemalensis</name>
    <dbReference type="NCBI Taxonomy" id="2761395"/>
    <lineage>
        <taxon>Eukaryota</taxon>
        <taxon>Fungi</taxon>
        <taxon>Fungi incertae sedis</taxon>
        <taxon>Zoopagomycota</taxon>
        <taxon>Kickxellomycotina</taxon>
        <taxon>Kickxellomycetes</taxon>
        <taxon>Kickxellales</taxon>
        <taxon>Kickxellaceae</taxon>
        <taxon>Coemansia</taxon>
    </lineage>
</organism>
<dbReference type="Gene3D" id="3.30.479.20">
    <property type="entry name" value="Elongation factor Ts, dimerisation domain"/>
    <property type="match status" value="1"/>
</dbReference>
<evidence type="ECO:0000313" key="6">
    <source>
        <dbReference type="Proteomes" id="UP001140094"/>
    </source>
</evidence>
<dbReference type="Gene3D" id="1.10.8.10">
    <property type="entry name" value="DNA helicase RuvA subunit, C-terminal domain"/>
    <property type="match status" value="1"/>
</dbReference>